<dbReference type="AlphaFoldDB" id="A0A2U1FQC1"/>
<keyword evidence="4 10" id="KW-0032">Aminotransferase</keyword>
<dbReference type="InterPro" id="IPR001347">
    <property type="entry name" value="SIS_dom"/>
</dbReference>
<keyword evidence="5 10" id="KW-0808">Transferase</keyword>
<evidence type="ECO:0000256" key="6">
    <source>
        <dbReference type="ARBA" id="ARBA00022737"/>
    </source>
</evidence>
<comment type="caution">
    <text evidence="10">The sequence shown here is derived from an EMBL/GenBank/DDBJ whole genome shotgun (WGS) entry which is preliminary data.</text>
</comment>
<dbReference type="InterPro" id="IPR035466">
    <property type="entry name" value="GlmS/AgaS_SIS"/>
</dbReference>
<feature type="domain" description="Glutamine amidotransferase type-2" evidence="8">
    <location>
        <begin position="2"/>
        <end position="223"/>
    </location>
</feature>
<proteinExistence type="predicted"/>
<dbReference type="InterPro" id="IPR005855">
    <property type="entry name" value="GFAT"/>
</dbReference>
<dbReference type="PANTHER" id="PTHR10937:SF0">
    <property type="entry name" value="GLUTAMINE--FRUCTOSE-6-PHOSPHATE TRANSAMINASE (ISOMERIZING)"/>
    <property type="match status" value="1"/>
</dbReference>
<dbReference type="GO" id="GO:0006047">
    <property type="term" value="P:UDP-N-acetylglucosamine metabolic process"/>
    <property type="evidence" value="ECO:0007669"/>
    <property type="project" value="TreeGrafter"/>
</dbReference>
<evidence type="ECO:0000256" key="3">
    <source>
        <dbReference type="ARBA" id="ARBA00016090"/>
    </source>
</evidence>
<keyword evidence="7" id="KW-0315">Glutamine amidotransferase</keyword>
<dbReference type="CDD" id="cd05009">
    <property type="entry name" value="SIS_GlmS_GlmD_2"/>
    <property type="match status" value="1"/>
</dbReference>
<dbReference type="GO" id="GO:0006002">
    <property type="term" value="P:fructose 6-phosphate metabolic process"/>
    <property type="evidence" value="ECO:0007669"/>
    <property type="project" value="TreeGrafter"/>
</dbReference>
<evidence type="ECO:0000313" key="11">
    <source>
        <dbReference type="Proteomes" id="UP000245639"/>
    </source>
</evidence>
<dbReference type="PROSITE" id="PS51278">
    <property type="entry name" value="GATASE_TYPE_2"/>
    <property type="match status" value="1"/>
</dbReference>
<dbReference type="EMBL" id="QEKW01000001">
    <property type="protein sequence ID" value="PVZ14377.1"/>
    <property type="molecule type" value="Genomic_DNA"/>
</dbReference>
<feature type="domain" description="SIS" evidence="9">
    <location>
        <begin position="455"/>
        <end position="588"/>
    </location>
</feature>
<evidence type="ECO:0000256" key="2">
    <source>
        <dbReference type="ARBA" id="ARBA00012916"/>
    </source>
</evidence>
<evidence type="ECO:0000256" key="4">
    <source>
        <dbReference type="ARBA" id="ARBA00022576"/>
    </source>
</evidence>
<dbReference type="InterPro" id="IPR017932">
    <property type="entry name" value="GATase_2_dom"/>
</dbReference>
<dbReference type="SUPFAM" id="SSF56235">
    <property type="entry name" value="N-terminal nucleophile aminohydrolases (Ntn hydrolases)"/>
    <property type="match status" value="1"/>
</dbReference>
<dbReference type="GO" id="GO:0006487">
    <property type="term" value="P:protein N-linked glycosylation"/>
    <property type="evidence" value="ECO:0007669"/>
    <property type="project" value="TreeGrafter"/>
</dbReference>
<dbReference type="NCBIfam" id="TIGR01135">
    <property type="entry name" value="glmS"/>
    <property type="match status" value="1"/>
</dbReference>
<sequence>MCGIVAHHGTRPALPVLLDGLGRLEYRGYDSVGIALDPGGGASPHVHRSAGRLPALVAALPPEADEPTTGIGHTRWATHGPPVPANAHPHRDCTGRVALVHNGTLSDANRLRAELAAQGHLVATEVDSELVAHRIEDALPLVPALADVVAAVAAAVRGLRGAWALAVLVAGVDGVVLARRGSPLLVGSAPGRRMAASDELGLDPAVTEARELPEGHLAALGDEVTWFDADARPVPAPLPWPLAGRAATADRGDAPDFTAKEIDEQPAAARRLLDGLLGRLADGRLLTDLGLARPDRVRLVACGTSRHAAEVVARVLAVEGGVPSRVVTASEADLAVPEPGTLTMALSQSGETADVLAALDRWDDPVLALTNAPRSSLARRADAVLGLGCGPEIGVAATKTFTAQVIAGVAVALAIASASGRLAPARLAALEQVLDGLPARLAASAALAAAPAAALADELADRPGAVFVSRGAGVPYAQEGALKLEELAYRWVEALPAGELKHGPIALLGPGTPVVVVGAEPRERLAVGIAEVTARGARTVLVGSGEDADLPVCLPAEEPPWGPLEAAVALQLFAREVTVRLGHEVDRPRNLAKSVTVE</sequence>
<dbReference type="RefSeq" id="WP_116706243.1">
    <property type="nucleotide sequence ID" value="NZ_QEKW01000001.1"/>
</dbReference>
<dbReference type="GO" id="GO:0005829">
    <property type="term" value="C:cytosol"/>
    <property type="evidence" value="ECO:0007669"/>
    <property type="project" value="TreeGrafter"/>
</dbReference>
<evidence type="ECO:0000259" key="8">
    <source>
        <dbReference type="PROSITE" id="PS51278"/>
    </source>
</evidence>
<evidence type="ECO:0000313" key="10">
    <source>
        <dbReference type="EMBL" id="PVZ14377.1"/>
    </source>
</evidence>
<evidence type="ECO:0000256" key="1">
    <source>
        <dbReference type="ARBA" id="ARBA00001031"/>
    </source>
</evidence>
<reference evidence="10 11" key="1">
    <citation type="submission" date="2018-04" db="EMBL/GenBank/DDBJ databases">
        <title>Genomic Encyclopedia of Type Strains, Phase IV (KMG-IV): sequencing the most valuable type-strain genomes for metagenomic binning, comparative biology and taxonomic classification.</title>
        <authorList>
            <person name="Goeker M."/>
        </authorList>
    </citation>
    <scope>NUCLEOTIDE SEQUENCE [LARGE SCALE GENOMIC DNA]</scope>
    <source>
        <strain evidence="10 11">DSM 45771</strain>
    </source>
</reference>
<dbReference type="OrthoDB" id="9761808at2"/>
<dbReference type="SUPFAM" id="SSF53697">
    <property type="entry name" value="SIS domain"/>
    <property type="match status" value="1"/>
</dbReference>
<evidence type="ECO:0000259" key="9">
    <source>
        <dbReference type="PROSITE" id="PS51464"/>
    </source>
</evidence>
<dbReference type="InterPro" id="IPR029055">
    <property type="entry name" value="Ntn_hydrolases_N"/>
</dbReference>
<gene>
    <name evidence="10" type="ORF">C8D89_101241</name>
</gene>
<dbReference type="InterPro" id="IPR046348">
    <property type="entry name" value="SIS_dom_sf"/>
</dbReference>
<keyword evidence="11" id="KW-1185">Reference proteome</keyword>
<dbReference type="Proteomes" id="UP000245639">
    <property type="component" value="Unassembled WGS sequence"/>
</dbReference>
<organism evidence="10 11">
    <name type="scientific">Actinomycetospora cinnamomea</name>
    <dbReference type="NCBI Taxonomy" id="663609"/>
    <lineage>
        <taxon>Bacteria</taxon>
        <taxon>Bacillati</taxon>
        <taxon>Actinomycetota</taxon>
        <taxon>Actinomycetes</taxon>
        <taxon>Pseudonocardiales</taxon>
        <taxon>Pseudonocardiaceae</taxon>
        <taxon>Actinomycetospora</taxon>
    </lineage>
</organism>
<name>A0A2U1FQC1_9PSEU</name>
<dbReference type="Gene3D" id="3.40.50.10490">
    <property type="entry name" value="Glucose-6-phosphate isomerase like protein, domain 1"/>
    <property type="match status" value="2"/>
</dbReference>
<dbReference type="Pfam" id="PF13522">
    <property type="entry name" value="GATase_6"/>
    <property type="match status" value="1"/>
</dbReference>
<dbReference type="GO" id="GO:0004360">
    <property type="term" value="F:glutamine-fructose-6-phosphate transaminase (isomerizing) activity"/>
    <property type="evidence" value="ECO:0007669"/>
    <property type="project" value="UniProtKB-EC"/>
</dbReference>
<comment type="catalytic activity">
    <reaction evidence="1">
        <text>D-fructose 6-phosphate + L-glutamine = D-glucosamine 6-phosphate + L-glutamate</text>
        <dbReference type="Rhea" id="RHEA:13237"/>
        <dbReference type="ChEBI" id="CHEBI:29985"/>
        <dbReference type="ChEBI" id="CHEBI:58359"/>
        <dbReference type="ChEBI" id="CHEBI:58725"/>
        <dbReference type="ChEBI" id="CHEBI:61527"/>
        <dbReference type="EC" id="2.6.1.16"/>
    </reaction>
</comment>
<feature type="domain" description="SIS" evidence="9">
    <location>
        <begin position="287"/>
        <end position="421"/>
    </location>
</feature>
<dbReference type="EC" id="2.6.1.16" evidence="2"/>
<dbReference type="Pfam" id="PF01380">
    <property type="entry name" value="SIS"/>
    <property type="match status" value="2"/>
</dbReference>
<dbReference type="PANTHER" id="PTHR10937">
    <property type="entry name" value="GLUCOSAMINE--FRUCTOSE-6-PHOSPHATE AMINOTRANSFERASE, ISOMERIZING"/>
    <property type="match status" value="1"/>
</dbReference>
<evidence type="ECO:0000256" key="7">
    <source>
        <dbReference type="ARBA" id="ARBA00022962"/>
    </source>
</evidence>
<dbReference type="PROSITE" id="PS51464">
    <property type="entry name" value="SIS"/>
    <property type="match status" value="2"/>
</dbReference>
<dbReference type="GO" id="GO:0097367">
    <property type="term" value="F:carbohydrate derivative binding"/>
    <property type="evidence" value="ECO:0007669"/>
    <property type="project" value="InterPro"/>
</dbReference>
<dbReference type="InterPro" id="IPR035490">
    <property type="entry name" value="GlmS/FrlB_SIS"/>
</dbReference>
<protein>
    <recommendedName>
        <fullName evidence="3">Glutamine--fructose-6-phosphate aminotransferase [isomerizing]</fullName>
        <ecNumber evidence="2">2.6.1.16</ecNumber>
    </recommendedName>
</protein>
<dbReference type="NCBIfam" id="NF001484">
    <property type="entry name" value="PRK00331.1"/>
    <property type="match status" value="1"/>
</dbReference>
<accession>A0A2U1FQC1</accession>
<evidence type="ECO:0000256" key="5">
    <source>
        <dbReference type="ARBA" id="ARBA00022679"/>
    </source>
</evidence>
<dbReference type="CDD" id="cd05008">
    <property type="entry name" value="SIS_GlmS_GlmD_1"/>
    <property type="match status" value="1"/>
</dbReference>
<keyword evidence="6" id="KW-0677">Repeat</keyword>
<dbReference type="Gene3D" id="3.60.20.10">
    <property type="entry name" value="Glutamine Phosphoribosylpyrophosphate, subunit 1, domain 1"/>
    <property type="match status" value="1"/>
</dbReference>